<dbReference type="OrthoDB" id="3176171at2759"/>
<comment type="caution">
    <text evidence="3">The sequence shown here is derived from an EMBL/GenBank/DDBJ whole genome shotgun (WGS) entry which is preliminary data.</text>
</comment>
<dbReference type="Proteomes" id="UP000701801">
    <property type="component" value="Unassembled WGS sequence"/>
</dbReference>
<dbReference type="Pfam" id="PF00225">
    <property type="entry name" value="Kinesin"/>
    <property type="match status" value="1"/>
</dbReference>
<dbReference type="InterPro" id="IPR036961">
    <property type="entry name" value="Kinesin_motor_dom_sf"/>
</dbReference>
<organism evidence="3 4">
    <name type="scientific">Hymenoscyphus albidus</name>
    <dbReference type="NCBI Taxonomy" id="595503"/>
    <lineage>
        <taxon>Eukaryota</taxon>
        <taxon>Fungi</taxon>
        <taxon>Dikarya</taxon>
        <taxon>Ascomycota</taxon>
        <taxon>Pezizomycotina</taxon>
        <taxon>Leotiomycetes</taxon>
        <taxon>Helotiales</taxon>
        <taxon>Helotiaceae</taxon>
        <taxon>Hymenoscyphus</taxon>
    </lineage>
</organism>
<dbReference type="Gene3D" id="3.40.850.10">
    <property type="entry name" value="Kinesin motor domain"/>
    <property type="match status" value="1"/>
</dbReference>
<protein>
    <recommendedName>
        <fullName evidence="2">Kinesin motor domain-containing protein</fullName>
    </recommendedName>
</protein>
<evidence type="ECO:0000259" key="2">
    <source>
        <dbReference type="PROSITE" id="PS50067"/>
    </source>
</evidence>
<dbReference type="SUPFAM" id="SSF52540">
    <property type="entry name" value="P-loop containing nucleoside triphosphate hydrolases"/>
    <property type="match status" value="1"/>
</dbReference>
<dbReference type="GO" id="GO:0005524">
    <property type="term" value="F:ATP binding"/>
    <property type="evidence" value="ECO:0007669"/>
    <property type="project" value="InterPro"/>
</dbReference>
<comment type="similarity">
    <text evidence="1">Belongs to the TRAFAC class myosin-kinesin ATPase superfamily. Kinesin family.</text>
</comment>
<evidence type="ECO:0000256" key="1">
    <source>
        <dbReference type="PROSITE-ProRule" id="PRU00283"/>
    </source>
</evidence>
<evidence type="ECO:0000313" key="3">
    <source>
        <dbReference type="EMBL" id="CAG8978807.1"/>
    </source>
</evidence>
<keyword evidence="4" id="KW-1185">Reference proteome</keyword>
<dbReference type="PANTHER" id="PTHR24115">
    <property type="entry name" value="KINESIN-RELATED"/>
    <property type="match status" value="1"/>
</dbReference>
<name>A0A9N9LSN9_9HELO</name>
<dbReference type="AlphaFoldDB" id="A0A9N9LSN9"/>
<dbReference type="GO" id="GO:0016887">
    <property type="term" value="F:ATP hydrolysis activity"/>
    <property type="evidence" value="ECO:0007669"/>
    <property type="project" value="TreeGrafter"/>
</dbReference>
<dbReference type="InterPro" id="IPR027640">
    <property type="entry name" value="Kinesin-like_fam"/>
</dbReference>
<dbReference type="GO" id="GO:0003777">
    <property type="term" value="F:microtubule motor activity"/>
    <property type="evidence" value="ECO:0007669"/>
    <property type="project" value="InterPro"/>
</dbReference>
<comment type="caution">
    <text evidence="1">Lacks conserved residue(s) required for the propagation of feature annotation.</text>
</comment>
<dbReference type="EMBL" id="CAJVRM010000282">
    <property type="protein sequence ID" value="CAG8978807.1"/>
    <property type="molecule type" value="Genomic_DNA"/>
</dbReference>
<dbReference type="GO" id="GO:0005871">
    <property type="term" value="C:kinesin complex"/>
    <property type="evidence" value="ECO:0007669"/>
    <property type="project" value="TreeGrafter"/>
</dbReference>
<accession>A0A9N9LSN9</accession>
<dbReference type="InterPro" id="IPR027417">
    <property type="entry name" value="P-loop_NTPase"/>
</dbReference>
<dbReference type="GO" id="GO:0008017">
    <property type="term" value="F:microtubule binding"/>
    <property type="evidence" value="ECO:0007669"/>
    <property type="project" value="InterPro"/>
</dbReference>
<dbReference type="PANTHER" id="PTHR24115:SF0">
    <property type="entry name" value="FI21273P1-RELATED"/>
    <property type="match status" value="1"/>
</dbReference>
<evidence type="ECO:0000313" key="4">
    <source>
        <dbReference type="Proteomes" id="UP000701801"/>
    </source>
</evidence>
<dbReference type="GO" id="GO:0007018">
    <property type="term" value="P:microtubule-based movement"/>
    <property type="evidence" value="ECO:0007669"/>
    <property type="project" value="InterPro"/>
</dbReference>
<dbReference type="GO" id="GO:0005819">
    <property type="term" value="C:spindle"/>
    <property type="evidence" value="ECO:0007669"/>
    <property type="project" value="TreeGrafter"/>
</dbReference>
<gene>
    <name evidence="3" type="ORF">HYALB_00012207</name>
</gene>
<feature type="domain" description="Kinesin motor" evidence="2">
    <location>
        <begin position="1"/>
        <end position="90"/>
    </location>
</feature>
<proteinExistence type="inferred from homology"/>
<dbReference type="PROSITE" id="PS50067">
    <property type="entry name" value="KINESIN_MOTOR_2"/>
    <property type="match status" value="1"/>
</dbReference>
<sequence length="309" mass="34662">MREAREINISLSVLKDCIRGKAQADARKSSQKVPHLPFRQSALTKILKHVFDPASKRECKTVVIACVNPSLADVGASKNTLRFAEMLRLREWIKENSGKPAVLANVLAPRESGAQLLNLTNTEFEYRCQKCPGVRAEQARAFRAKLWQMHIDSQHYSETSKQEVETESAASVESDVSTALDIVVSSRDLDPARSKLPFKERLRPGMVVTYFVSPEELQLAVLLCPAKTISVFQDAFGNVINPGINGRATTNESHLDNTRQYLCALLTPGQTVDSYELNIWTQIVIDVDSMDEEVYLEYDSATRYYYISA</sequence>
<reference evidence="3" key="1">
    <citation type="submission" date="2021-07" db="EMBL/GenBank/DDBJ databases">
        <authorList>
            <person name="Durling M."/>
        </authorList>
    </citation>
    <scope>NUCLEOTIDE SEQUENCE</scope>
</reference>
<dbReference type="InterPro" id="IPR001752">
    <property type="entry name" value="Kinesin_motor_dom"/>
</dbReference>
<dbReference type="GO" id="GO:0005874">
    <property type="term" value="C:microtubule"/>
    <property type="evidence" value="ECO:0007669"/>
    <property type="project" value="TreeGrafter"/>
</dbReference>